<dbReference type="STRING" id="71784.A0A1Y2AG18"/>
<comment type="subcellular location">
    <subcellularLocation>
        <location evidence="1">Membrane</location>
        <topology evidence="1">Multi-pass membrane protein</topology>
    </subcellularLocation>
</comment>
<dbReference type="GO" id="GO:0005886">
    <property type="term" value="C:plasma membrane"/>
    <property type="evidence" value="ECO:0007669"/>
    <property type="project" value="TreeGrafter"/>
</dbReference>
<dbReference type="AlphaFoldDB" id="A0A1Y2AG18"/>
<dbReference type="EMBL" id="MCFC01000109">
    <property type="protein sequence ID" value="ORY21519.1"/>
    <property type="molecule type" value="Genomic_DNA"/>
</dbReference>
<organism evidence="6 7">
    <name type="scientific">Naematelia encephala</name>
    <dbReference type="NCBI Taxonomy" id="71784"/>
    <lineage>
        <taxon>Eukaryota</taxon>
        <taxon>Fungi</taxon>
        <taxon>Dikarya</taxon>
        <taxon>Basidiomycota</taxon>
        <taxon>Agaricomycotina</taxon>
        <taxon>Tremellomycetes</taxon>
        <taxon>Tremellales</taxon>
        <taxon>Naemateliaceae</taxon>
        <taxon>Naematelia</taxon>
    </lineage>
</organism>
<dbReference type="GO" id="GO:0000324">
    <property type="term" value="C:fungal-type vacuole"/>
    <property type="evidence" value="ECO:0007669"/>
    <property type="project" value="TreeGrafter"/>
</dbReference>
<dbReference type="InterPro" id="IPR007568">
    <property type="entry name" value="RTA1"/>
</dbReference>
<feature type="transmembrane region" description="Helical" evidence="5">
    <location>
        <begin position="254"/>
        <end position="272"/>
    </location>
</feature>
<feature type="transmembrane region" description="Helical" evidence="5">
    <location>
        <begin position="156"/>
        <end position="180"/>
    </location>
</feature>
<evidence type="ECO:0000256" key="4">
    <source>
        <dbReference type="ARBA" id="ARBA00023136"/>
    </source>
</evidence>
<proteinExistence type="predicted"/>
<evidence type="ECO:0000256" key="2">
    <source>
        <dbReference type="ARBA" id="ARBA00022692"/>
    </source>
</evidence>
<dbReference type="Pfam" id="PF04479">
    <property type="entry name" value="RTA1"/>
    <property type="match status" value="1"/>
</dbReference>
<sequence length="323" mass="34664">MSCVYTNYTATPPANISIPCNDVVGSQNLFGGGVAFTDYGYLLNAPSTDAGEAGTGQLALPSGILIKGSFVVCLLTTKLVRICCLIIAPTFFSAANYILLGSLIRSSGGQYSTLTSRSFSNFFTFFDIICLLIQAGGGGIVGGASTTSGMKTGLHVMAVGVILQLCLTVVFLVFFTEYCYRSTRQLAVKRQFDLLAPLSRLFRRGRANHRGLPSASATTQPGEVELKSIPNLAHQATVPSSGDRRQVSPIINKLMMGTMTFGTLLIIIRSIYRCDELLDFSSANHGAYANQNLFIGMDASLMLLFVVVYLAFHPGLVDGKKIF</sequence>
<keyword evidence="3 5" id="KW-1133">Transmembrane helix</keyword>
<gene>
    <name evidence="6" type="ORF">BCR39DRAFT_591550</name>
</gene>
<feature type="transmembrane region" description="Helical" evidence="5">
    <location>
        <begin position="79"/>
        <end position="100"/>
    </location>
</feature>
<dbReference type="OrthoDB" id="3358017at2759"/>
<comment type="caution">
    <text evidence="6">The sequence shown here is derived from an EMBL/GenBank/DDBJ whole genome shotgun (WGS) entry which is preliminary data.</text>
</comment>
<accession>A0A1Y2AG18</accession>
<dbReference type="Proteomes" id="UP000193986">
    <property type="component" value="Unassembled WGS sequence"/>
</dbReference>
<keyword evidence="4 5" id="KW-0472">Membrane</keyword>
<evidence type="ECO:0000313" key="6">
    <source>
        <dbReference type="EMBL" id="ORY21519.1"/>
    </source>
</evidence>
<reference evidence="6 7" key="1">
    <citation type="submission" date="2016-07" db="EMBL/GenBank/DDBJ databases">
        <title>Pervasive Adenine N6-methylation of Active Genes in Fungi.</title>
        <authorList>
            <consortium name="DOE Joint Genome Institute"/>
            <person name="Mondo S.J."/>
            <person name="Dannebaum R.O."/>
            <person name="Kuo R.C."/>
            <person name="Labutti K."/>
            <person name="Haridas S."/>
            <person name="Kuo A."/>
            <person name="Salamov A."/>
            <person name="Ahrendt S.R."/>
            <person name="Lipzen A."/>
            <person name="Sullivan W."/>
            <person name="Andreopoulos W.B."/>
            <person name="Clum A."/>
            <person name="Lindquist E."/>
            <person name="Daum C."/>
            <person name="Ramamoorthy G.K."/>
            <person name="Gryganskyi A."/>
            <person name="Culley D."/>
            <person name="Magnuson J.K."/>
            <person name="James T.Y."/>
            <person name="O'Malley M.A."/>
            <person name="Stajich J.E."/>
            <person name="Spatafora J.W."/>
            <person name="Visel A."/>
            <person name="Grigoriev I.V."/>
        </authorList>
    </citation>
    <scope>NUCLEOTIDE SEQUENCE [LARGE SCALE GENOMIC DNA]</scope>
    <source>
        <strain evidence="6 7">68-887.2</strain>
    </source>
</reference>
<keyword evidence="7" id="KW-1185">Reference proteome</keyword>
<name>A0A1Y2AG18_9TREE</name>
<evidence type="ECO:0000256" key="3">
    <source>
        <dbReference type="ARBA" id="ARBA00022989"/>
    </source>
</evidence>
<dbReference type="PANTHER" id="PTHR31465:SF9">
    <property type="entry name" value="SPHINGOID LONG-CHAIN BASE TRANSPORTER RSB1"/>
    <property type="match status" value="1"/>
</dbReference>
<dbReference type="InParanoid" id="A0A1Y2AG18"/>
<dbReference type="PANTHER" id="PTHR31465">
    <property type="entry name" value="PROTEIN RTA1-RELATED"/>
    <property type="match status" value="1"/>
</dbReference>
<evidence type="ECO:0000256" key="1">
    <source>
        <dbReference type="ARBA" id="ARBA00004141"/>
    </source>
</evidence>
<evidence type="ECO:0000256" key="5">
    <source>
        <dbReference type="SAM" id="Phobius"/>
    </source>
</evidence>
<feature type="transmembrane region" description="Helical" evidence="5">
    <location>
        <begin position="292"/>
        <end position="312"/>
    </location>
</feature>
<protein>
    <submittedName>
        <fullName evidence="6">RTA1 like protein-domain-containing protein</fullName>
    </submittedName>
</protein>
<feature type="transmembrane region" description="Helical" evidence="5">
    <location>
        <begin position="121"/>
        <end position="144"/>
    </location>
</feature>
<keyword evidence="2 5" id="KW-0812">Transmembrane</keyword>
<evidence type="ECO:0000313" key="7">
    <source>
        <dbReference type="Proteomes" id="UP000193986"/>
    </source>
</evidence>